<reference evidence="2" key="1">
    <citation type="submission" date="2020-11" db="EMBL/GenBank/DDBJ databases">
        <authorList>
            <person name="Tran Van P."/>
        </authorList>
    </citation>
    <scope>NUCLEOTIDE SEQUENCE</scope>
</reference>
<gene>
    <name evidence="2" type="ORF">TMSB3V08_LOCUS11997</name>
</gene>
<dbReference type="Gene3D" id="3.40.50.720">
    <property type="entry name" value="NAD(P)-binding Rossmann-like Domain"/>
    <property type="match status" value="1"/>
</dbReference>
<name>A0A7R9HUI2_9NEOP</name>
<proteinExistence type="predicted"/>
<protein>
    <submittedName>
        <fullName evidence="2">Uncharacterized protein</fullName>
    </submittedName>
</protein>
<dbReference type="PANTHER" id="PTHR43157">
    <property type="entry name" value="PHOSPHATIDYLINOSITOL-GLYCAN BIOSYNTHESIS CLASS F PROTEIN-RELATED"/>
    <property type="match status" value="1"/>
</dbReference>
<organism evidence="2">
    <name type="scientific">Timema monikensis</name>
    <dbReference type="NCBI Taxonomy" id="170555"/>
    <lineage>
        <taxon>Eukaryota</taxon>
        <taxon>Metazoa</taxon>
        <taxon>Ecdysozoa</taxon>
        <taxon>Arthropoda</taxon>
        <taxon>Hexapoda</taxon>
        <taxon>Insecta</taxon>
        <taxon>Pterygota</taxon>
        <taxon>Neoptera</taxon>
        <taxon>Polyneoptera</taxon>
        <taxon>Phasmatodea</taxon>
        <taxon>Timematodea</taxon>
        <taxon>Timematoidea</taxon>
        <taxon>Timematidae</taxon>
        <taxon>Timema</taxon>
    </lineage>
</organism>
<dbReference type="SUPFAM" id="SSF51735">
    <property type="entry name" value="NAD(P)-binding Rossmann-fold domains"/>
    <property type="match status" value="1"/>
</dbReference>
<dbReference type="GO" id="GO:0016491">
    <property type="term" value="F:oxidoreductase activity"/>
    <property type="evidence" value="ECO:0007669"/>
    <property type="project" value="UniProtKB-KW"/>
</dbReference>
<accession>A0A7R9HUI2</accession>
<dbReference type="EMBL" id="OB799768">
    <property type="protein sequence ID" value="CAD7435350.1"/>
    <property type="molecule type" value="Genomic_DNA"/>
</dbReference>
<sequence length="103" mass="11213">MLETVLFNPHCKSKARLDGKTAIVTGCNTGIGKETVLQLVKRGYDFEPPASAVHCHRQCGAALAVPPWRFGGHSIVHRLISSGGTVPWTRGRDIEQAHIIHCC</sequence>
<dbReference type="AlphaFoldDB" id="A0A7R9HUI2"/>
<dbReference type="PANTHER" id="PTHR43157:SF31">
    <property type="entry name" value="PHOSPHATIDYLINOSITOL-GLYCAN BIOSYNTHESIS CLASS F PROTEIN"/>
    <property type="match status" value="1"/>
</dbReference>
<keyword evidence="1" id="KW-0560">Oxidoreductase</keyword>
<dbReference type="InterPro" id="IPR036291">
    <property type="entry name" value="NAD(P)-bd_dom_sf"/>
</dbReference>
<evidence type="ECO:0000313" key="2">
    <source>
        <dbReference type="EMBL" id="CAD7435350.1"/>
    </source>
</evidence>
<evidence type="ECO:0000256" key="1">
    <source>
        <dbReference type="ARBA" id="ARBA00023002"/>
    </source>
</evidence>